<dbReference type="EMBL" id="JEXD01000020">
    <property type="protein sequence ID" value="EXC06776.1"/>
    <property type="molecule type" value="Genomic_DNA"/>
</dbReference>
<feature type="domain" description="HTH lysR-type" evidence="5">
    <location>
        <begin position="4"/>
        <end position="61"/>
    </location>
</feature>
<dbReference type="GO" id="GO:0003700">
    <property type="term" value="F:DNA-binding transcription factor activity"/>
    <property type="evidence" value="ECO:0007669"/>
    <property type="project" value="InterPro"/>
</dbReference>
<evidence type="ECO:0000256" key="2">
    <source>
        <dbReference type="ARBA" id="ARBA00023015"/>
    </source>
</evidence>
<dbReference type="Proteomes" id="UP000021108">
    <property type="component" value="Unassembled WGS sequence"/>
</dbReference>
<proteinExistence type="inferred from homology"/>
<dbReference type="PATRIC" id="fig|1310607.3.peg.2358"/>
<dbReference type="GO" id="GO:0003677">
    <property type="term" value="F:DNA binding"/>
    <property type="evidence" value="ECO:0007669"/>
    <property type="project" value="UniProtKB-KW"/>
</dbReference>
<dbReference type="PANTHER" id="PTHR30346">
    <property type="entry name" value="TRANSCRIPTIONAL DUAL REGULATOR HCAR-RELATED"/>
    <property type="match status" value="1"/>
</dbReference>
<name>A0A009PWM8_ACIBA</name>
<keyword evidence="4" id="KW-0804">Transcription</keyword>
<dbReference type="PROSITE" id="PS50931">
    <property type="entry name" value="HTH_LYSR"/>
    <property type="match status" value="1"/>
</dbReference>
<sequence>MVMLTLKQFQYFIKIVEEGSFIAASEKLFIAQSALSRQMKLLEEEIDFLLFDRTDKRVKLTVAGEVFYKKIKDNLLYLNEIIDLSKSVSEGKNRQIKIAHSSSIVVDNTKVQILKEVSLTQQLSFEINTLSSEQQILALLNGEIDIGLIRPPVRHTLDGINTLKLYEEPLMVAVHIDHAKFSKSEKVYLKDLKDECFVSTPHAERGGLSYLVANLCLAAGFTPQKASIQSRKISQLQLVAANLGVGIVPAEFQQILPANVKLIPLEDSLSLSEVLLVYRKGHDEIIQHCAEQIHQMFLS</sequence>
<accession>A0A009PWM8</accession>
<dbReference type="InterPro" id="IPR036390">
    <property type="entry name" value="WH_DNA-bd_sf"/>
</dbReference>
<protein>
    <submittedName>
        <fullName evidence="6">Bacterial regulatory helix-turn-helix, lysR family protein</fullName>
    </submittedName>
</protein>
<dbReference type="FunFam" id="1.10.10.10:FF:000001">
    <property type="entry name" value="LysR family transcriptional regulator"/>
    <property type="match status" value="1"/>
</dbReference>
<dbReference type="PANTHER" id="PTHR30346:SF17">
    <property type="entry name" value="LYSR FAMILY TRANSCRIPTIONAL REGULATOR"/>
    <property type="match status" value="1"/>
</dbReference>
<dbReference type="Gene3D" id="3.40.190.10">
    <property type="entry name" value="Periplasmic binding protein-like II"/>
    <property type="match status" value="2"/>
</dbReference>
<organism evidence="6 7">
    <name type="scientific">Acinetobacter baumannii 625974</name>
    <dbReference type="NCBI Taxonomy" id="1310607"/>
    <lineage>
        <taxon>Bacteria</taxon>
        <taxon>Pseudomonadati</taxon>
        <taxon>Pseudomonadota</taxon>
        <taxon>Gammaproteobacteria</taxon>
        <taxon>Moraxellales</taxon>
        <taxon>Moraxellaceae</taxon>
        <taxon>Acinetobacter</taxon>
        <taxon>Acinetobacter calcoaceticus/baumannii complex</taxon>
    </lineage>
</organism>
<dbReference type="SUPFAM" id="SSF46785">
    <property type="entry name" value="Winged helix' DNA-binding domain"/>
    <property type="match status" value="1"/>
</dbReference>
<evidence type="ECO:0000256" key="1">
    <source>
        <dbReference type="ARBA" id="ARBA00009437"/>
    </source>
</evidence>
<evidence type="ECO:0000256" key="4">
    <source>
        <dbReference type="ARBA" id="ARBA00023163"/>
    </source>
</evidence>
<comment type="caution">
    <text evidence="6">The sequence shown here is derived from an EMBL/GenBank/DDBJ whole genome shotgun (WGS) entry which is preliminary data.</text>
</comment>
<dbReference type="Pfam" id="PF00126">
    <property type="entry name" value="HTH_1"/>
    <property type="match status" value="1"/>
</dbReference>
<reference evidence="6 7" key="1">
    <citation type="submission" date="2014-02" db="EMBL/GenBank/DDBJ databases">
        <title>Comparative genomics and transcriptomics to identify genetic mechanisms underlying the emergence of carbapenem resistant Acinetobacter baumannii (CRAb).</title>
        <authorList>
            <person name="Harris A.D."/>
            <person name="Johnson K.J."/>
            <person name="George J."/>
            <person name="Shefchek K."/>
            <person name="Daugherty S.C."/>
            <person name="Parankush S."/>
            <person name="Sadzewicz L."/>
            <person name="Tallon L."/>
            <person name="Sengamalay N."/>
            <person name="Hazen T.H."/>
            <person name="Rasko D.A."/>
        </authorList>
    </citation>
    <scope>NUCLEOTIDE SEQUENCE [LARGE SCALE GENOMIC DNA]</scope>
    <source>
        <strain evidence="6 7">625974</strain>
    </source>
</reference>
<gene>
    <name evidence="6" type="ORF">J506_2430</name>
</gene>
<keyword evidence="3" id="KW-0238">DNA-binding</keyword>
<dbReference type="Pfam" id="PF03466">
    <property type="entry name" value="LysR_substrate"/>
    <property type="match status" value="1"/>
</dbReference>
<dbReference type="RefSeq" id="WP_000245239.1">
    <property type="nucleotide sequence ID" value="NZ_JEXD01000020.1"/>
</dbReference>
<dbReference type="CDD" id="cd08414">
    <property type="entry name" value="PBP2_LTTR_aromatics_like"/>
    <property type="match status" value="1"/>
</dbReference>
<evidence type="ECO:0000256" key="3">
    <source>
        <dbReference type="ARBA" id="ARBA00023125"/>
    </source>
</evidence>
<evidence type="ECO:0000259" key="5">
    <source>
        <dbReference type="PROSITE" id="PS50931"/>
    </source>
</evidence>
<comment type="similarity">
    <text evidence="1">Belongs to the LysR transcriptional regulatory family.</text>
</comment>
<dbReference type="PRINTS" id="PR00039">
    <property type="entry name" value="HTHLYSR"/>
</dbReference>
<dbReference type="InterPro" id="IPR000847">
    <property type="entry name" value="LysR_HTH_N"/>
</dbReference>
<dbReference type="InterPro" id="IPR005119">
    <property type="entry name" value="LysR_subst-bd"/>
</dbReference>
<dbReference type="SUPFAM" id="SSF53850">
    <property type="entry name" value="Periplasmic binding protein-like II"/>
    <property type="match status" value="1"/>
</dbReference>
<keyword evidence="2" id="KW-0805">Transcription regulation</keyword>
<dbReference type="AlphaFoldDB" id="A0A009PWM8"/>
<dbReference type="Gene3D" id="1.10.10.10">
    <property type="entry name" value="Winged helix-like DNA-binding domain superfamily/Winged helix DNA-binding domain"/>
    <property type="match status" value="1"/>
</dbReference>
<dbReference type="InterPro" id="IPR036388">
    <property type="entry name" value="WH-like_DNA-bd_sf"/>
</dbReference>
<dbReference type="GO" id="GO:0032993">
    <property type="term" value="C:protein-DNA complex"/>
    <property type="evidence" value="ECO:0007669"/>
    <property type="project" value="TreeGrafter"/>
</dbReference>
<evidence type="ECO:0000313" key="6">
    <source>
        <dbReference type="EMBL" id="EXC06776.1"/>
    </source>
</evidence>
<evidence type="ECO:0000313" key="7">
    <source>
        <dbReference type="Proteomes" id="UP000021108"/>
    </source>
</evidence>